<name>A0ABS5F3A0_9PROT</name>
<dbReference type="InterPro" id="IPR036388">
    <property type="entry name" value="WH-like_DNA-bd_sf"/>
</dbReference>
<evidence type="ECO:0000256" key="4">
    <source>
        <dbReference type="ARBA" id="ARBA00023163"/>
    </source>
</evidence>
<dbReference type="SUPFAM" id="SSF46785">
    <property type="entry name" value="Winged helix' DNA-binding domain"/>
    <property type="match status" value="1"/>
</dbReference>
<proteinExistence type="inferred from homology"/>
<evidence type="ECO:0000313" key="6">
    <source>
        <dbReference type="EMBL" id="MBR0666999.1"/>
    </source>
</evidence>
<accession>A0ABS5F3A0</accession>
<dbReference type="Pfam" id="PF00126">
    <property type="entry name" value="HTH_1"/>
    <property type="match status" value="1"/>
</dbReference>
<evidence type="ECO:0000256" key="3">
    <source>
        <dbReference type="ARBA" id="ARBA00023125"/>
    </source>
</evidence>
<comment type="caution">
    <text evidence="6">The sequence shown here is derived from an EMBL/GenBank/DDBJ whole genome shotgun (WGS) entry which is preliminary data.</text>
</comment>
<evidence type="ECO:0000313" key="7">
    <source>
        <dbReference type="Proteomes" id="UP001196870"/>
    </source>
</evidence>
<gene>
    <name evidence="6" type="ORF">GXW71_21745</name>
</gene>
<sequence>MLSLRQLQAFQAIVETGNFSAAAEALGTTQPAISKRIAELEASLGVTLLDRDQRRPRLTSQGYAVRPLCAEILKLCERMTRSLGDAAAYAGTLRLGITELIALTFLPALVTGIRHRLPCAQLRTEAKLAEELYEDLLHDRLDVVISPGNPPAGLRSRKVAQVEMAWMCGGDRDDVPRHLSIAELAAYPLLAQTQRSGLQALVNDWLVENNVRPNLTLACNSLSNLCGLTVAGLGLSPLPLAYVQPRIEAGELRVIETTPPIAPLEYYAAYAQTGLEPVAEIVTREVVVAAENSRYWC</sequence>
<evidence type="ECO:0000256" key="1">
    <source>
        <dbReference type="ARBA" id="ARBA00009437"/>
    </source>
</evidence>
<evidence type="ECO:0000259" key="5">
    <source>
        <dbReference type="PROSITE" id="PS50931"/>
    </source>
</evidence>
<dbReference type="CDD" id="cd05466">
    <property type="entry name" value="PBP2_LTTR_substrate"/>
    <property type="match status" value="1"/>
</dbReference>
<keyword evidence="4" id="KW-0804">Transcription</keyword>
<evidence type="ECO:0000256" key="2">
    <source>
        <dbReference type="ARBA" id="ARBA00023015"/>
    </source>
</evidence>
<protein>
    <submittedName>
        <fullName evidence="6">LysR family transcriptional regulator</fullName>
    </submittedName>
</protein>
<dbReference type="Gene3D" id="1.10.10.10">
    <property type="entry name" value="Winged helix-like DNA-binding domain superfamily/Winged helix DNA-binding domain"/>
    <property type="match status" value="1"/>
</dbReference>
<dbReference type="InterPro" id="IPR036390">
    <property type="entry name" value="WH_DNA-bd_sf"/>
</dbReference>
<comment type="similarity">
    <text evidence="1">Belongs to the LysR transcriptional regulatory family.</text>
</comment>
<dbReference type="SUPFAM" id="SSF53850">
    <property type="entry name" value="Periplasmic binding protein-like II"/>
    <property type="match status" value="1"/>
</dbReference>
<reference evidence="7" key="1">
    <citation type="journal article" date="2021" name="Syst. Appl. Microbiol.">
        <title>Roseomonas hellenica sp. nov., isolated from roots of wild-growing Alkanna tinctoria.</title>
        <authorList>
            <person name="Rat A."/>
            <person name="Naranjo H.D."/>
            <person name="Lebbe L."/>
            <person name="Cnockaert M."/>
            <person name="Krigas N."/>
            <person name="Grigoriadou K."/>
            <person name="Maloupa E."/>
            <person name="Willems A."/>
        </authorList>
    </citation>
    <scope>NUCLEOTIDE SEQUENCE [LARGE SCALE GENOMIC DNA]</scope>
    <source>
        <strain evidence="7">LMG 31523</strain>
    </source>
</reference>
<keyword evidence="7" id="KW-1185">Reference proteome</keyword>
<dbReference type="InterPro" id="IPR000847">
    <property type="entry name" value="LysR_HTH_N"/>
</dbReference>
<feature type="domain" description="HTH lysR-type" evidence="5">
    <location>
        <begin position="2"/>
        <end position="59"/>
    </location>
</feature>
<dbReference type="PANTHER" id="PTHR30126">
    <property type="entry name" value="HTH-TYPE TRANSCRIPTIONAL REGULATOR"/>
    <property type="match status" value="1"/>
</dbReference>
<dbReference type="Gene3D" id="3.40.190.10">
    <property type="entry name" value="Periplasmic binding protein-like II"/>
    <property type="match status" value="2"/>
</dbReference>
<dbReference type="EMBL" id="JAAGBB010000028">
    <property type="protein sequence ID" value="MBR0666999.1"/>
    <property type="molecule type" value="Genomic_DNA"/>
</dbReference>
<keyword evidence="2" id="KW-0805">Transcription regulation</keyword>
<dbReference type="Pfam" id="PF03466">
    <property type="entry name" value="LysR_substrate"/>
    <property type="match status" value="1"/>
</dbReference>
<dbReference type="PANTHER" id="PTHR30126:SF40">
    <property type="entry name" value="HTH-TYPE TRANSCRIPTIONAL REGULATOR GLTR"/>
    <property type="match status" value="1"/>
</dbReference>
<dbReference type="PRINTS" id="PR00039">
    <property type="entry name" value="HTHLYSR"/>
</dbReference>
<keyword evidence="3" id="KW-0238">DNA-binding</keyword>
<organism evidence="6 7">
    <name type="scientific">Plastoroseomonas hellenica</name>
    <dbReference type="NCBI Taxonomy" id="2687306"/>
    <lineage>
        <taxon>Bacteria</taxon>
        <taxon>Pseudomonadati</taxon>
        <taxon>Pseudomonadota</taxon>
        <taxon>Alphaproteobacteria</taxon>
        <taxon>Acetobacterales</taxon>
        <taxon>Acetobacteraceae</taxon>
        <taxon>Plastoroseomonas</taxon>
    </lineage>
</organism>
<dbReference type="Proteomes" id="UP001196870">
    <property type="component" value="Unassembled WGS sequence"/>
</dbReference>
<dbReference type="InterPro" id="IPR005119">
    <property type="entry name" value="LysR_subst-bd"/>
</dbReference>
<dbReference type="PROSITE" id="PS50931">
    <property type="entry name" value="HTH_LYSR"/>
    <property type="match status" value="1"/>
</dbReference>
<dbReference type="RefSeq" id="WP_211854777.1">
    <property type="nucleotide sequence ID" value="NZ_JAAGBB010000028.1"/>
</dbReference>